<sequence>MISKTKKYLVYGWVLFLFWSCSDDDAASPKDIYAFEKPAHFPDATYTFENNPITKEGFELGKKLFFDPILSRDKSVSCNNCHQQSRAFADSPLHPTSIGVDNRVGIRNAPPLANLAFMQEFFWDGGVTHLDFVPINAIESDVEMDETLVNVVKKLNEHDEYPLLFEKAFGVKEITSPFMLHAISQFTAMMVSAGSRYDKYVLEGTALSNEEMAGMKLFEKKCATCHSGELFSDFSYRNNGLNDSFGDLGRGRITEDEADHGKFRVPSLRNAELTAPYMHNARFLTLEEVLDHYDGGMVDSPTLDPLFKDGDQVVGISLTTEEKTSIIAFIKTLTDRDFIAEPKFRNND</sequence>
<protein>
    <submittedName>
        <fullName evidence="10">Cytochrome c peroxidase</fullName>
    </submittedName>
</protein>
<evidence type="ECO:0000259" key="9">
    <source>
        <dbReference type="PROSITE" id="PS51007"/>
    </source>
</evidence>
<keyword evidence="11" id="KW-1185">Reference proteome</keyword>
<gene>
    <name evidence="10" type="ORF">QQ020_13855</name>
</gene>
<reference evidence="10" key="1">
    <citation type="submission" date="2023-06" db="EMBL/GenBank/DDBJ databases">
        <title>Genomic of Agaribacillus aureum.</title>
        <authorList>
            <person name="Wang G."/>
        </authorList>
    </citation>
    <scope>NUCLEOTIDE SEQUENCE</scope>
    <source>
        <strain evidence="10">BMA12</strain>
    </source>
</reference>
<proteinExistence type="predicted"/>
<name>A0ABT8L5X4_9BACT</name>
<keyword evidence="7 8" id="KW-0408">Iron</keyword>
<keyword evidence="2 8" id="KW-0349">Heme</keyword>
<dbReference type="PROSITE" id="PS51007">
    <property type="entry name" value="CYTC"/>
    <property type="match status" value="1"/>
</dbReference>
<evidence type="ECO:0000313" key="10">
    <source>
        <dbReference type="EMBL" id="MDN5213147.1"/>
    </source>
</evidence>
<evidence type="ECO:0000256" key="2">
    <source>
        <dbReference type="ARBA" id="ARBA00022617"/>
    </source>
</evidence>
<evidence type="ECO:0000256" key="7">
    <source>
        <dbReference type="ARBA" id="ARBA00023004"/>
    </source>
</evidence>
<dbReference type="PIRSF" id="PIRSF000294">
    <property type="entry name" value="Cytochrome-c_peroxidase"/>
    <property type="match status" value="1"/>
</dbReference>
<dbReference type="SUPFAM" id="SSF46626">
    <property type="entry name" value="Cytochrome c"/>
    <property type="match status" value="2"/>
</dbReference>
<keyword evidence="5" id="KW-0574">Periplasm</keyword>
<dbReference type="InterPro" id="IPR026259">
    <property type="entry name" value="MauG/Cytc_peroxidase"/>
</dbReference>
<evidence type="ECO:0000256" key="4">
    <source>
        <dbReference type="ARBA" id="ARBA00022729"/>
    </source>
</evidence>
<dbReference type="InterPro" id="IPR051395">
    <property type="entry name" value="Cytochrome_c_Peroxidase/MauG"/>
</dbReference>
<dbReference type="InterPro" id="IPR036909">
    <property type="entry name" value="Cyt_c-like_dom_sf"/>
</dbReference>
<dbReference type="EMBL" id="JAUJEB010000002">
    <property type="protein sequence ID" value="MDN5213147.1"/>
    <property type="molecule type" value="Genomic_DNA"/>
</dbReference>
<accession>A0ABT8L5X4</accession>
<keyword evidence="3 8" id="KW-0479">Metal-binding</keyword>
<evidence type="ECO:0000256" key="8">
    <source>
        <dbReference type="PROSITE-ProRule" id="PRU00433"/>
    </source>
</evidence>
<comment type="subcellular location">
    <subcellularLocation>
        <location evidence="1">Periplasm</location>
    </subcellularLocation>
</comment>
<evidence type="ECO:0000313" key="11">
    <source>
        <dbReference type="Proteomes" id="UP001172083"/>
    </source>
</evidence>
<keyword evidence="10" id="KW-0575">Peroxidase</keyword>
<dbReference type="InterPro" id="IPR009056">
    <property type="entry name" value="Cyt_c-like_dom"/>
</dbReference>
<keyword evidence="6" id="KW-0560">Oxidoreductase</keyword>
<dbReference type="GO" id="GO:0004601">
    <property type="term" value="F:peroxidase activity"/>
    <property type="evidence" value="ECO:0007669"/>
    <property type="project" value="UniProtKB-KW"/>
</dbReference>
<dbReference type="PANTHER" id="PTHR30600">
    <property type="entry name" value="CYTOCHROME C PEROXIDASE-RELATED"/>
    <property type="match status" value="1"/>
</dbReference>
<dbReference type="Gene3D" id="1.10.760.10">
    <property type="entry name" value="Cytochrome c-like domain"/>
    <property type="match status" value="2"/>
</dbReference>
<dbReference type="RefSeq" id="WP_346758487.1">
    <property type="nucleotide sequence ID" value="NZ_JAUJEB010000002.1"/>
</dbReference>
<evidence type="ECO:0000256" key="5">
    <source>
        <dbReference type="ARBA" id="ARBA00022764"/>
    </source>
</evidence>
<feature type="domain" description="Cytochrome c" evidence="9">
    <location>
        <begin position="209"/>
        <end position="334"/>
    </location>
</feature>
<organism evidence="10 11">
    <name type="scientific">Agaribacillus aureus</name>
    <dbReference type="NCBI Taxonomy" id="3051825"/>
    <lineage>
        <taxon>Bacteria</taxon>
        <taxon>Pseudomonadati</taxon>
        <taxon>Bacteroidota</taxon>
        <taxon>Cytophagia</taxon>
        <taxon>Cytophagales</taxon>
        <taxon>Splendidivirgaceae</taxon>
        <taxon>Agaribacillus</taxon>
    </lineage>
</organism>
<evidence type="ECO:0000256" key="1">
    <source>
        <dbReference type="ARBA" id="ARBA00004418"/>
    </source>
</evidence>
<evidence type="ECO:0000256" key="3">
    <source>
        <dbReference type="ARBA" id="ARBA00022723"/>
    </source>
</evidence>
<keyword evidence="4" id="KW-0732">Signal</keyword>
<dbReference type="InterPro" id="IPR004852">
    <property type="entry name" value="Di-haem_cyt_c_peroxidsae"/>
</dbReference>
<dbReference type="Proteomes" id="UP001172083">
    <property type="component" value="Unassembled WGS sequence"/>
</dbReference>
<comment type="caution">
    <text evidence="10">The sequence shown here is derived from an EMBL/GenBank/DDBJ whole genome shotgun (WGS) entry which is preliminary data.</text>
</comment>
<evidence type="ECO:0000256" key="6">
    <source>
        <dbReference type="ARBA" id="ARBA00023002"/>
    </source>
</evidence>
<dbReference type="Pfam" id="PF03150">
    <property type="entry name" value="CCP_MauG"/>
    <property type="match status" value="1"/>
</dbReference>